<evidence type="ECO:0000256" key="2">
    <source>
        <dbReference type="ARBA" id="ARBA00004063"/>
    </source>
</evidence>
<dbReference type="GO" id="GO:0005506">
    <property type="term" value="F:iron ion binding"/>
    <property type="evidence" value="ECO:0007669"/>
    <property type="project" value="UniProtKB-ARBA"/>
</dbReference>
<evidence type="ECO:0000256" key="4">
    <source>
        <dbReference type="ARBA" id="ARBA00011738"/>
    </source>
</evidence>
<dbReference type="EMBL" id="SRIO01000015">
    <property type="protein sequence ID" value="TFZ81814.1"/>
    <property type="molecule type" value="Genomic_DNA"/>
</dbReference>
<feature type="region of interest" description="Disordered" evidence="11">
    <location>
        <begin position="1"/>
        <end position="24"/>
    </location>
</feature>
<accession>A0A4Z0F916</accession>
<evidence type="ECO:0000256" key="1">
    <source>
        <dbReference type="ARBA" id="ARBA00001954"/>
    </source>
</evidence>
<dbReference type="NCBIfam" id="TIGR02408">
    <property type="entry name" value="ectoine_ThpD"/>
    <property type="match status" value="1"/>
</dbReference>
<feature type="compositionally biased region" description="Basic and acidic residues" evidence="11">
    <location>
        <begin position="1"/>
        <end position="10"/>
    </location>
</feature>
<keyword evidence="13" id="KW-1185">Reference proteome</keyword>
<dbReference type="Gene3D" id="2.60.120.620">
    <property type="entry name" value="q2cbj1_9rhob like domain"/>
    <property type="match status" value="1"/>
</dbReference>
<comment type="cofactor">
    <cofactor evidence="1">
        <name>Fe(2+)</name>
        <dbReference type="ChEBI" id="CHEBI:29033"/>
    </cofactor>
</comment>
<evidence type="ECO:0000256" key="6">
    <source>
        <dbReference type="ARBA" id="ARBA00022964"/>
    </source>
</evidence>
<evidence type="ECO:0000256" key="7">
    <source>
        <dbReference type="ARBA" id="ARBA00023002"/>
    </source>
</evidence>
<organism evidence="12 13">
    <name type="scientific">Candidatus Macondimonas diazotrophica</name>
    <dbReference type="NCBI Taxonomy" id="2305248"/>
    <lineage>
        <taxon>Bacteria</taxon>
        <taxon>Pseudomonadati</taxon>
        <taxon>Pseudomonadota</taxon>
        <taxon>Gammaproteobacteria</taxon>
        <taxon>Chromatiales</taxon>
        <taxon>Ectothiorhodospiraceae</taxon>
        <taxon>Candidatus Macondimonas</taxon>
    </lineage>
</organism>
<dbReference type="AlphaFoldDB" id="A0A4Z0F916"/>
<dbReference type="Pfam" id="PF05721">
    <property type="entry name" value="PhyH"/>
    <property type="match status" value="1"/>
</dbReference>
<evidence type="ECO:0000313" key="12">
    <source>
        <dbReference type="EMBL" id="TFZ81814.1"/>
    </source>
</evidence>
<keyword evidence="6" id="KW-0223">Dioxygenase</keyword>
<sequence>MPSEAIDRYPSRAGRPASVTPRTDPVVYADANREPPLARRTIANYENQGFLNLYTLFTDAEITAMQAELARLRHDALIMQRSEAIREQETGDLRSLFRVHQLSPLFAAVAADPRLVDLARYILDDEVYIHQSRLNYKPGFGGKEFYWHSDFETWHVEDGMPRMRALSVSISLTPNHAHNGPLLLIPGSHRRYVVCTGETPENHYQKSLVKQEIGVPSKRCLRQLAEQGGGLVAATGPAGTVTVFDCNTMHGSNGNITPDPRSNVFFVYNAMSNRLCEPYCGHPPRPGFIAARGEVEPVRPTPLRIG</sequence>
<gene>
    <name evidence="12" type="primary">thpD</name>
    <name evidence="12" type="ORF">E4680_10935</name>
</gene>
<dbReference type="SUPFAM" id="SSF51197">
    <property type="entry name" value="Clavaminate synthase-like"/>
    <property type="match status" value="1"/>
</dbReference>
<keyword evidence="8" id="KW-0408">Iron</keyword>
<keyword evidence="5" id="KW-0479">Metal-binding</keyword>
<name>A0A4Z0F916_9GAMM</name>
<reference evidence="12 13" key="1">
    <citation type="journal article" date="2019" name="ISME J.">
        <title>Candidatus Macondimonas diazotrophica, a novel gammaproteobacterial genus dominating crude-oil-contaminated coastal sediments.</title>
        <authorList>
            <person name="Karthikeyan S."/>
            <person name="Konstantinidis K."/>
        </authorList>
    </citation>
    <scope>NUCLEOTIDE SEQUENCE [LARGE SCALE GENOMIC DNA]</scope>
    <source>
        <strain evidence="12 13">KTK01</strain>
    </source>
</reference>
<proteinExistence type="inferred from homology"/>
<dbReference type="GO" id="GO:0016706">
    <property type="term" value="F:2-oxoglutarate-dependent dioxygenase activity"/>
    <property type="evidence" value="ECO:0007669"/>
    <property type="project" value="InterPro"/>
</dbReference>
<dbReference type="InterPro" id="IPR008775">
    <property type="entry name" value="Phytyl_CoA_dOase-like"/>
</dbReference>
<comment type="similarity">
    <text evidence="3">Belongs to the PhyH family. EctD subfamily.</text>
</comment>
<comment type="function">
    <text evidence="2">Involved in the biosynthesis of 5-hydroxyectoine, called compatible solute, which helps organisms to survive extreme osmotic stress by acting as a highly soluble organic osmolyte. Catalyzes the 2-oxoglutarate-dependent selective hydroxylation of L-ectoine to yield (4S,5S)-5-hydroxyectoine.</text>
</comment>
<dbReference type="PANTHER" id="PTHR20883">
    <property type="entry name" value="PHYTANOYL-COA DIOXYGENASE DOMAIN CONTAINING 1"/>
    <property type="match status" value="1"/>
</dbReference>
<dbReference type="RefSeq" id="WP_135282452.1">
    <property type="nucleotide sequence ID" value="NZ_SRIO01000015.1"/>
</dbReference>
<dbReference type="OrthoDB" id="9791262at2"/>
<dbReference type="Proteomes" id="UP000297890">
    <property type="component" value="Unassembled WGS sequence"/>
</dbReference>
<evidence type="ECO:0000256" key="8">
    <source>
        <dbReference type="ARBA" id="ARBA00023004"/>
    </source>
</evidence>
<evidence type="ECO:0000256" key="10">
    <source>
        <dbReference type="NCBIfam" id="TIGR02408"/>
    </source>
</evidence>
<protein>
    <recommendedName>
        <fullName evidence="10">Ectoine hydroxylase</fullName>
        <ecNumber evidence="10">1.14.11.55</ecNumber>
    </recommendedName>
</protein>
<comment type="subunit">
    <text evidence="4">Homodimer.</text>
</comment>
<comment type="catalytic activity">
    <reaction evidence="9">
        <text>L-ectoine + 2-oxoglutarate + O2 = 5-hydroxyectoine + succinate + CO2</text>
        <dbReference type="Rhea" id="RHEA:45740"/>
        <dbReference type="ChEBI" id="CHEBI:15379"/>
        <dbReference type="ChEBI" id="CHEBI:16526"/>
        <dbReference type="ChEBI" id="CHEBI:16810"/>
        <dbReference type="ChEBI" id="CHEBI:30031"/>
        <dbReference type="ChEBI" id="CHEBI:58515"/>
        <dbReference type="ChEBI" id="CHEBI:85413"/>
        <dbReference type="EC" id="1.14.11.55"/>
    </reaction>
</comment>
<evidence type="ECO:0000256" key="9">
    <source>
        <dbReference type="ARBA" id="ARBA00049228"/>
    </source>
</evidence>
<dbReference type="PANTHER" id="PTHR20883:SF48">
    <property type="entry name" value="ECTOINE DIOXYGENASE"/>
    <property type="match status" value="1"/>
</dbReference>
<evidence type="ECO:0000313" key="13">
    <source>
        <dbReference type="Proteomes" id="UP000297890"/>
    </source>
</evidence>
<keyword evidence="7 12" id="KW-0560">Oxidoreductase</keyword>
<dbReference type="EC" id="1.14.11.55" evidence="10"/>
<evidence type="ECO:0000256" key="3">
    <source>
        <dbReference type="ARBA" id="ARBA00007851"/>
    </source>
</evidence>
<comment type="caution">
    <text evidence="12">The sequence shown here is derived from an EMBL/GenBank/DDBJ whole genome shotgun (WGS) entry which is preliminary data.</text>
</comment>
<evidence type="ECO:0000256" key="5">
    <source>
        <dbReference type="ARBA" id="ARBA00022723"/>
    </source>
</evidence>
<evidence type="ECO:0000256" key="11">
    <source>
        <dbReference type="SAM" id="MobiDB-lite"/>
    </source>
</evidence>
<dbReference type="InterPro" id="IPR012774">
    <property type="entry name" value="EctD"/>
</dbReference>